<keyword evidence="2" id="KW-1185">Reference proteome</keyword>
<organism evidence="1 2">
    <name type="scientific">Thermogutta terrifontis</name>
    <dbReference type="NCBI Taxonomy" id="1331910"/>
    <lineage>
        <taxon>Bacteria</taxon>
        <taxon>Pseudomonadati</taxon>
        <taxon>Planctomycetota</taxon>
        <taxon>Planctomycetia</taxon>
        <taxon>Pirellulales</taxon>
        <taxon>Thermoguttaceae</taxon>
        <taxon>Thermogutta</taxon>
    </lineage>
</organism>
<dbReference type="KEGG" id="ttf:THTE_4359"/>
<evidence type="ECO:0000313" key="2">
    <source>
        <dbReference type="Proteomes" id="UP000215086"/>
    </source>
</evidence>
<evidence type="ECO:0000313" key="1">
    <source>
        <dbReference type="EMBL" id="ASV76960.1"/>
    </source>
</evidence>
<reference evidence="1 2" key="1">
    <citation type="journal article" name="Front. Microbiol.">
        <title>Sugar Metabolism of the First Thermophilic Planctomycete Thermogutta terrifontis: Comparative Genomic and Transcriptomic Approaches.</title>
        <authorList>
            <person name="Elcheninov A.G."/>
            <person name="Menzel P."/>
            <person name="Gudbergsdottir S.R."/>
            <person name="Slesarev A.I."/>
            <person name="Kadnikov V.V."/>
            <person name="Krogh A."/>
            <person name="Bonch-Osmolovskaya E.A."/>
            <person name="Peng X."/>
            <person name="Kublanov I.V."/>
        </authorList>
    </citation>
    <scope>NUCLEOTIDE SEQUENCE [LARGE SCALE GENOMIC DNA]</scope>
    <source>
        <strain evidence="1 2">R1</strain>
    </source>
</reference>
<protein>
    <submittedName>
        <fullName evidence="1">Uncharacterized protein</fullName>
    </submittedName>
</protein>
<dbReference type="AlphaFoldDB" id="A0A286RLY6"/>
<gene>
    <name evidence="1" type="ORF">THTE_4359</name>
</gene>
<dbReference type="EMBL" id="CP018477">
    <property type="protein sequence ID" value="ASV76960.1"/>
    <property type="molecule type" value="Genomic_DNA"/>
</dbReference>
<sequence>MNGPYDVGGTRLSGPLFNVRSPIAFHRVRRACPSEKIPEGPFLE</sequence>
<dbReference type="Proteomes" id="UP000215086">
    <property type="component" value="Chromosome"/>
</dbReference>
<accession>A0A286RLY6</accession>
<proteinExistence type="predicted"/>
<name>A0A286RLY6_9BACT</name>